<dbReference type="InterPro" id="IPR001509">
    <property type="entry name" value="Epimerase_deHydtase"/>
</dbReference>
<dbReference type="RefSeq" id="WP_169281482.1">
    <property type="nucleotide sequence ID" value="NZ_CP051680.1"/>
</dbReference>
<dbReference type="KEGG" id="cheb:HH215_19920"/>
<dbReference type="EMBL" id="CP051680">
    <property type="protein sequence ID" value="QJD85217.1"/>
    <property type="molecule type" value="Genomic_DNA"/>
</dbReference>
<comment type="similarity">
    <text evidence="1">Belongs to the NAD(P)-dependent epimerase/dehydratase family.</text>
</comment>
<evidence type="ECO:0000313" key="4">
    <source>
        <dbReference type="Proteomes" id="UP000502248"/>
    </source>
</evidence>
<feature type="domain" description="NAD-dependent epimerase/dehydratase" evidence="2">
    <location>
        <begin position="135"/>
        <end position="347"/>
    </location>
</feature>
<dbReference type="SUPFAM" id="SSF52799">
    <property type="entry name" value="(Phosphotyrosine protein) phosphatases II"/>
    <property type="match status" value="1"/>
</dbReference>
<evidence type="ECO:0000313" key="3">
    <source>
        <dbReference type="EMBL" id="QJD85217.1"/>
    </source>
</evidence>
<evidence type="ECO:0000259" key="2">
    <source>
        <dbReference type="Pfam" id="PF01370"/>
    </source>
</evidence>
<name>A0A7Z2VLF0_9BACL</name>
<dbReference type="InterPro" id="IPR036291">
    <property type="entry name" value="NAD(P)-bd_dom_sf"/>
</dbReference>
<reference evidence="3 4" key="1">
    <citation type="submission" date="2020-04" db="EMBL/GenBank/DDBJ databases">
        <title>Genome sequencing of novel species.</title>
        <authorList>
            <person name="Heo J."/>
            <person name="Kim S.-J."/>
            <person name="Kim J.-S."/>
            <person name="Hong S.-B."/>
            <person name="Kwon S.-W."/>
        </authorList>
    </citation>
    <scope>NUCLEOTIDE SEQUENCE [LARGE SCALE GENOMIC DNA]</scope>
    <source>
        <strain evidence="3 4">MFER-1</strain>
    </source>
</reference>
<evidence type="ECO:0000256" key="1">
    <source>
        <dbReference type="ARBA" id="ARBA00007637"/>
    </source>
</evidence>
<dbReference type="Pfam" id="PF01370">
    <property type="entry name" value="Epimerase"/>
    <property type="match status" value="1"/>
</dbReference>
<accession>A0A7Z2VLF0</accession>
<dbReference type="SUPFAM" id="SSF51735">
    <property type="entry name" value="NAD(P)-binding Rossmann-fold domains"/>
    <property type="match status" value="1"/>
</dbReference>
<gene>
    <name evidence="3" type="ORF">HH215_19920</name>
</gene>
<sequence length="429" mass="48200">MIKWIKPYLGTASYNHVQIVLNESPQDWNIIDVRDLVDKSGNSPKKVKQYIDEAVDLIESGKKVVICCDYGMSRSNAVASGILSKQEEIPLDDAVRTVLKSTGETSIKIEMINIVRNAIDRNDTRKSQSSGKSAVLITGAMGFIGSRLVKRLGELDEISIHIPNQLDLENEAVQLDLFVKDHGIDSIIHLANPRIYTINRSVGKSITMLTNVLNVCLENNIRLIYPSNWEVYSGYQSEKMYANEALPLLPKGTYGETKYLSELLIKHYINYFNLNVTILRFSTIYGHGSDKPRFIYNFINKAKKNEDIITHMYTNGIPELDLLHIEDAVESLHLALQKNISGDYNIGSGIAIATKDVAGLIVDLSNSKSSISHVDIDGFTANITMNTSKFNKMTGWQPSKCFNDWIKERVNKVTTNNTKANYQWGENND</sequence>
<dbReference type="Gene3D" id="3.90.190.10">
    <property type="entry name" value="Protein tyrosine phosphatase superfamily"/>
    <property type="match status" value="1"/>
</dbReference>
<dbReference type="AlphaFoldDB" id="A0A7Z2VLF0"/>
<proteinExistence type="inferred from homology"/>
<keyword evidence="4" id="KW-1185">Reference proteome</keyword>
<dbReference type="InterPro" id="IPR029021">
    <property type="entry name" value="Prot-tyrosine_phosphatase-like"/>
</dbReference>
<organism evidence="3 4">
    <name type="scientific">Cohnella herbarum</name>
    <dbReference type="NCBI Taxonomy" id="2728023"/>
    <lineage>
        <taxon>Bacteria</taxon>
        <taxon>Bacillati</taxon>
        <taxon>Bacillota</taxon>
        <taxon>Bacilli</taxon>
        <taxon>Bacillales</taxon>
        <taxon>Paenibacillaceae</taxon>
        <taxon>Cohnella</taxon>
    </lineage>
</organism>
<protein>
    <submittedName>
        <fullName evidence="3">NAD-dependent epimerase/dehydratase family protein</fullName>
    </submittedName>
</protein>
<dbReference type="PANTHER" id="PTHR43000">
    <property type="entry name" value="DTDP-D-GLUCOSE 4,6-DEHYDRATASE-RELATED"/>
    <property type="match status" value="1"/>
</dbReference>
<dbReference type="Gene3D" id="3.40.50.720">
    <property type="entry name" value="NAD(P)-binding Rossmann-like Domain"/>
    <property type="match status" value="1"/>
</dbReference>
<dbReference type="Proteomes" id="UP000502248">
    <property type="component" value="Chromosome"/>
</dbReference>